<protein>
    <recommendedName>
        <fullName evidence="6">Diguanylate cyclase/phosphodiesterase</fullName>
    </recommendedName>
</protein>
<feature type="transmembrane region" description="Helical" evidence="1">
    <location>
        <begin position="136"/>
        <end position="155"/>
    </location>
</feature>
<dbReference type="NCBIfam" id="TIGR00254">
    <property type="entry name" value="GGDEF"/>
    <property type="match status" value="1"/>
</dbReference>
<dbReference type="Pfam" id="PF00990">
    <property type="entry name" value="GGDEF"/>
    <property type="match status" value="1"/>
</dbReference>
<dbReference type="SUPFAM" id="SSF55073">
    <property type="entry name" value="Nucleotide cyclase"/>
    <property type="match status" value="1"/>
</dbReference>
<evidence type="ECO:0000256" key="1">
    <source>
        <dbReference type="SAM" id="Phobius"/>
    </source>
</evidence>
<dbReference type="CDD" id="cd01949">
    <property type="entry name" value="GGDEF"/>
    <property type="match status" value="1"/>
</dbReference>
<dbReference type="InterPro" id="IPR043128">
    <property type="entry name" value="Rev_trsase/Diguanyl_cyclase"/>
</dbReference>
<dbReference type="PANTHER" id="PTHR44757:SF2">
    <property type="entry name" value="BIOFILM ARCHITECTURE MAINTENANCE PROTEIN MBAA"/>
    <property type="match status" value="1"/>
</dbReference>
<keyword evidence="1" id="KW-0812">Transmembrane</keyword>
<feature type="transmembrane region" description="Helical" evidence="1">
    <location>
        <begin position="103"/>
        <end position="124"/>
    </location>
</feature>
<evidence type="ECO:0000259" key="3">
    <source>
        <dbReference type="PROSITE" id="PS50887"/>
    </source>
</evidence>
<feature type="domain" description="GGDEF" evidence="3">
    <location>
        <begin position="371"/>
        <end position="503"/>
    </location>
</feature>
<organism evidence="4 5">
    <name type="scientific">Virgisporangium aliadipatigenens</name>
    <dbReference type="NCBI Taxonomy" id="741659"/>
    <lineage>
        <taxon>Bacteria</taxon>
        <taxon>Bacillati</taxon>
        <taxon>Actinomycetota</taxon>
        <taxon>Actinomycetes</taxon>
        <taxon>Micromonosporales</taxon>
        <taxon>Micromonosporaceae</taxon>
        <taxon>Virgisporangium</taxon>
    </lineage>
</organism>
<dbReference type="Gene3D" id="3.20.20.450">
    <property type="entry name" value="EAL domain"/>
    <property type="match status" value="1"/>
</dbReference>
<reference evidence="4" key="1">
    <citation type="submission" date="2021-01" db="EMBL/GenBank/DDBJ databases">
        <title>Whole genome shotgun sequence of Virgisporangium aliadipatigenens NBRC 105644.</title>
        <authorList>
            <person name="Komaki H."/>
            <person name="Tamura T."/>
        </authorList>
    </citation>
    <scope>NUCLEOTIDE SEQUENCE</scope>
    <source>
        <strain evidence="4">NBRC 105644</strain>
    </source>
</reference>
<dbReference type="PANTHER" id="PTHR44757">
    <property type="entry name" value="DIGUANYLATE CYCLASE DGCP"/>
    <property type="match status" value="1"/>
</dbReference>
<evidence type="ECO:0000313" key="4">
    <source>
        <dbReference type="EMBL" id="GIJ49529.1"/>
    </source>
</evidence>
<dbReference type="SUPFAM" id="SSF141868">
    <property type="entry name" value="EAL domain-like"/>
    <property type="match status" value="1"/>
</dbReference>
<sequence length="785" mass="83052">MPLWRDPVLVGLAGSSLAAVGWFLAWPASAHTKLAAFWPMIMVADLGMMVLTLRLVRISAVNPIVRRFWLGLTIAVGMFTAGDGAQLVDTWGRMTPGDVNGGVLQSVLLVAGLAVMVVNMLIYPSGTGSPGARLRFWLDSATVMVASGVLAWAVLASGGGGDVDATTGVMTVALVLVAGFSAIRVTLAAVPPATRLAALPLVTAAFLQGVGAFVAPVDYSAETVGSATLALRLLPSLVLMFGPRIQELRQRGNPTALIPLREKPYRLLPYAAVLVTFATMIVTLPDGLDTHVWGAIGGAVAVTAIVVVRQVLAFRDNFRLIDRLDAALLEVRDKEGRLREQALQDGMTGLFNRTAFVDAVSGALAGRAPGERLYLLLIDLDDFKAVNDTLGHAAGDAMLVAVAARLRGATRDGDVVARLGGDEFAVLLRGRESGGDGSAYAAELLAAVSRPVRAASSEIMTRASVGVAVADGEDTLDELIRKADIAMYAAKDSGKGGYAAYTPNMTARILETARLTSLLRDAIGANEFHLLYQPIVTLPEGDLVGVEALVRWHSPVRGPMSPGDFIPIAEQTGLIVPLGRWILREACRQAVEWRAQHPRARALRMNVNVSGRQLQEAGFADDVAAVLAETGMPAELLTIEVTESGVLSDAPTIATLHALRAQGIGLALDDFGTAASSLGLLLTCPVDALKLDRSFVDRVTTVARQSTVATAVVQMARSLELSAVAEGIETPEQAAFLHDLGYRLGQGFLFARPLEPSALADMFFVERLLATAPIRNVTFAEDHCM</sequence>
<feature type="transmembrane region" description="Helical" evidence="1">
    <location>
        <begin position="197"/>
        <end position="217"/>
    </location>
</feature>
<dbReference type="Gene3D" id="3.30.70.270">
    <property type="match status" value="1"/>
</dbReference>
<dbReference type="SMART" id="SM00267">
    <property type="entry name" value="GGDEF"/>
    <property type="match status" value="1"/>
</dbReference>
<dbReference type="AlphaFoldDB" id="A0A8J3YPY4"/>
<evidence type="ECO:0000259" key="2">
    <source>
        <dbReference type="PROSITE" id="PS50883"/>
    </source>
</evidence>
<feature type="transmembrane region" description="Helical" evidence="1">
    <location>
        <begin position="267"/>
        <end position="285"/>
    </location>
</feature>
<evidence type="ECO:0000313" key="5">
    <source>
        <dbReference type="Proteomes" id="UP000619260"/>
    </source>
</evidence>
<dbReference type="EMBL" id="BOPF01000028">
    <property type="protein sequence ID" value="GIJ49529.1"/>
    <property type="molecule type" value="Genomic_DNA"/>
</dbReference>
<feature type="transmembrane region" description="Helical" evidence="1">
    <location>
        <begin position="167"/>
        <end position="190"/>
    </location>
</feature>
<feature type="transmembrane region" description="Helical" evidence="1">
    <location>
        <begin position="68"/>
        <end position="88"/>
    </location>
</feature>
<comment type="caution">
    <text evidence="4">The sequence shown here is derived from an EMBL/GenBank/DDBJ whole genome shotgun (WGS) entry which is preliminary data.</text>
</comment>
<dbReference type="CDD" id="cd01948">
    <property type="entry name" value="EAL"/>
    <property type="match status" value="1"/>
</dbReference>
<proteinExistence type="predicted"/>
<dbReference type="InterPro" id="IPR035919">
    <property type="entry name" value="EAL_sf"/>
</dbReference>
<feature type="domain" description="EAL" evidence="2">
    <location>
        <begin position="512"/>
        <end position="767"/>
    </location>
</feature>
<dbReference type="InterPro" id="IPR052155">
    <property type="entry name" value="Biofilm_reg_signaling"/>
</dbReference>
<name>A0A8J3YPY4_9ACTN</name>
<accession>A0A8J3YPY4</accession>
<feature type="transmembrane region" description="Helical" evidence="1">
    <location>
        <begin position="291"/>
        <end position="314"/>
    </location>
</feature>
<dbReference type="Proteomes" id="UP000619260">
    <property type="component" value="Unassembled WGS sequence"/>
</dbReference>
<keyword evidence="5" id="KW-1185">Reference proteome</keyword>
<keyword evidence="1" id="KW-1133">Transmembrane helix</keyword>
<keyword evidence="1" id="KW-0472">Membrane</keyword>
<dbReference type="PROSITE" id="PS50887">
    <property type="entry name" value="GGDEF"/>
    <property type="match status" value="1"/>
</dbReference>
<dbReference type="InterPro" id="IPR001633">
    <property type="entry name" value="EAL_dom"/>
</dbReference>
<dbReference type="SMART" id="SM00052">
    <property type="entry name" value="EAL"/>
    <property type="match status" value="1"/>
</dbReference>
<feature type="transmembrane region" description="Helical" evidence="1">
    <location>
        <begin position="37"/>
        <end position="56"/>
    </location>
</feature>
<dbReference type="InterPro" id="IPR029787">
    <property type="entry name" value="Nucleotide_cyclase"/>
</dbReference>
<dbReference type="Pfam" id="PF00563">
    <property type="entry name" value="EAL"/>
    <property type="match status" value="1"/>
</dbReference>
<gene>
    <name evidence="4" type="ORF">Val02_64150</name>
</gene>
<dbReference type="InterPro" id="IPR000160">
    <property type="entry name" value="GGDEF_dom"/>
</dbReference>
<dbReference type="PROSITE" id="PS50883">
    <property type="entry name" value="EAL"/>
    <property type="match status" value="1"/>
</dbReference>
<evidence type="ECO:0008006" key="6">
    <source>
        <dbReference type="Google" id="ProtNLM"/>
    </source>
</evidence>